<feature type="binding site" evidence="9">
    <location>
        <position position="74"/>
    </location>
    <ligand>
        <name>ATP</name>
        <dbReference type="ChEBI" id="CHEBI:30616"/>
    </ligand>
</feature>
<comment type="catalytic activity">
    <reaction evidence="8">
        <text>L-seryl-[protein] + ATP = O-phospho-L-seryl-[protein] + ADP + H(+)</text>
        <dbReference type="Rhea" id="RHEA:17989"/>
        <dbReference type="Rhea" id="RHEA-COMP:9863"/>
        <dbReference type="Rhea" id="RHEA-COMP:11604"/>
        <dbReference type="ChEBI" id="CHEBI:15378"/>
        <dbReference type="ChEBI" id="CHEBI:29999"/>
        <dbReference type="ChEBI" id="CHEBI:30616"/>
        <dbReference type="ChEBI" id="CHEBI:83421"/>
        <dbReference type="ChEBI" id="CHEBI:456216"/>
        <dbReference type="EC" id="2.7.11.1"/>
    </reaction>
</comment>
<reference evidence="11" key="1">
    <citation type="journal article" date="2023" name="Mol. Phylogenet. Evol.">
        <title>Genome-scale phylogeny and comparative genomics of the fungal order Sordariales.</title>
        <authorList>
            <person name="Hensen N."/>
            <person name="Bonometti L."/>
            <person name="Westerberg I."/>
            <person name="Brannstrom I.O."/>
            <person name="Guillou S."/>
            <person name="Cros-Aarteil S."/>
            <person name="Calhoun S."/>
            <person name="Haridas S."/>
            <person name="Kuo A."/>
            <person name="Mondo S."/>
            <person name="Pangilinan J."/>
            <person name="Riley R."/>
            <person name="LaButti K."/>
            <person name="Andreopoulos B."/>
            <person name="Lipzen A."/>
            <person name="Chen C."/>
            <person name="Yan M."/>
            <person name="Daum C."/>
            <person name="Ng V."/>
            <person name="Clum A."/>
            <person name="Steindorff A."/>
            <person name="Ohm R.A."/>
            <person name="Martin F."/>
            <person name="Silar P."/>
            <person name="Natvig D.O."/>
            <person name="Lalanne C."/>
            <person name="Gautier V."/>
            <person name="Ament-Velasquez S.L."/>
            <person name="Kruys A."/>
            <person name="Hutchinson M.I."/>
            <person name="Powell A.J."/>
            <person name="Barry K."/>
            <person name="Miller A.N."/>
            <person name="Grigoriev I.V."/>
            <person name="Debuchy R."/>
            <person name="Gladieux P."/>
            <person name="Hiltunen Thoren M."/>
            <person name="Johannesson H."/>
        </authorList>
    </citation>
    <scope>NUCLEOTIDE SEQUENCE</scope>
    <source>
        <strain evidence="11">PSN243</strain>
    </source>
</reference>
<dbReference type="InterPro" id="IPR051334">
    <property type="entry name" value="SRPK"/>
</dbReference>
<evidence type="ECO:0000256" key="6">
    <source>
        <dbReference type="ARBA" id="ARBA00022840"/>
    </source>
</evidence>
<dbReference type="PROSITE" id="PS00107">
    <property type="entry name" value="PROTEIN_KINASE_ATP"/>
    <property type="match status" value="1"/>
</dbReference>
<evidence type="ECO:0000256" key="2">
    <source>
        <dbReference type="ARBA" id="ARBA00022527"/>
    </source>
</evidence>
<dbReference type="GO" id="GO:0004674">
    <property type="term" value="F:protein serine/threonine kinase activity"/>
    <property type="evidence" value="ECO:0007669"/>
    <property type="project" value="UniProtKB-KW"/>
</dbReference>
<dbReference type="InterPro" id="IPR011009">
    <property type="entry name" value="Kinase-like_dom_sf"/>
</dbReference>
<evidence type="ECO:0000259" key="10">
    <source>
        <dbReference type="PROSITE" id="PS50011"/>
    </source>
</evidence>
<keyword evidence="6 9" id="KW-0067">ATP-binding</keyword>
<dbReference type="SUPFAM" id="SSF56112">
    <property type="entry name" value="Protein kinase-like (PK-like)"/>
    <property type="match status" value="1"/>
</dbReference>
<comment type="catalytic activity">
    <reaction evidence="7">
        <text>L-threonyl-[protein] + ATP = O-phospho-L-threonyl-[protein] + ADP + H(+)</text>
        <dbReference type="Rhea" id="RHEA:46608"/>
        <dbReference type="Rhea" id="RHEA-COMP:11060"/>
        <dbReference type="Rhea" id="RHEA-COMP:11605"/>
        <dbReference type="ChEBI" id="CHEBI:15378"/>
        <dbReference type="ChEBI" id="CHEBI:30013"/>
        <dbReference type="ChEBI" id="CHEBI:30616"/>
        <dbReference type="ChEBI" id="CHEBI:61977"/>
        <dbReference type="ChEBI" id="CHEBI:456216"/>
        <dbReference type="EC" id="2.7.11.1"/>
    </reaction>
</comment>
<evidence type="ECO:0000256" key="1">
    <source>
        <dbReference type="ARBA" id="ARBA00012513"/>
    </source>
</evidence>
<reference evidence="11" key="2">
    <citation type="submission" date="2023-05" db="EMBL/GenBank/DDBJ databases">
        <authorList>
            <consortium name="Lawrence Berkeley National Laboratory"/>
            <person name="Steindorff A."/>
            <person name="Hensen N."/>
            <person name="Bonometti L."/>
            <person name="Westerberg I."/>
            <person name="Brannstrom I.O."/>
            <person name="Guillou S."/>
            <person name="Cros-Aarteil S."/>
            <person name="Calhoun S."/>
            <person name="Haridas S."/>
            <person name="Kuo A."/>
            <person name="Mondo S."/>
            <person name="Pangilinan J."/>
            <person name="Riley R."/>
            <person name="Labutti K."/>
            <person name="Andreopoulos B."/>
            <person name="Lipzen A."/>
            <person name="Chen C."/>
            <person name="Yanf M."/>
            <person name="Daum C."/>
            <person name="Ng V."/>
            <person name="Clum A."/>
            <person name="Ohm R."/>
            <person name="Martin F."/>
            <person name="Silar P."/>
            <person name="Natvig D."/>
            <person name="Lalanne C."/>
            <person name="Gautier V."/>
            <person name="Ament-Velasquez S.L."/>
            <person name="Kruys A."/>
            <person name="Hutchinson M.I."/>
            <person name="Powell A.J."/>
            <person name="Barry K."/>
            <person name="Miller A.N."/>
            <person name="Grigoriev I.V."/>
            <person name="Debuchy R."/>
            <person name="Gladieux P."/>
            <person name="Thoren M.H."/>
            <person name="Johannesson H."/>
        </authorList>
    </citation>
    <scope>NUCLEOTIDE SEQUENCE</scope>
    <source>
        <strain evidence="11">PSN243</strain>
    </source>
</reference>
<dbReference type="EMBL" id="MU865929">
    <property type="protein sequence ID" value="KAK4451219.1"/>
    <property type="molecule type" value="Genomic_DNA"/>
</dbReference>
<keyword evidence="2" id="KW-0723">Serine/threonine-protein kinase</keyword>
<dbReference type="GO" id="GO:0050684">
    <property type="term" value="P:regulation of mRNA processing"/>
    <property type="evidence" value="ECO:0007669"/>
    <property type="project" value="TreeGrafter"/>
</dbReference>
<evidence type="ECO:0000256" key="4">
    <source>
        <dbReference type="ARBA" id="ARBA00022741"/>
    </source>
</evidence>
<dbReference type="PANTHER" id="PTHR47634">
    <property type="entry name" value="PROTEIN KINASE DOMAIN-CONTAINING PROTEIN-RELATED"/>
    <property type="match status" value="1"/>
</dbReference>
<gene>
    <name evidence="11" type="ORF">QBC34DRAFT_447795</name>
</gene>
<comment type="caution">
    <text evidence="11">The sequence shown here is derived from an EMBL/GenBank/DDBJ whole genome shotgun (WGS) entry which is preliminary data.</text>
</comment>
<dbReference type="Proteomes" id="UP001321760">
    <property type="component" value="Unassembled WGS sequence"/>
</dbReference>
<evidence type="ECO:0000256" key="3">
    <source>
        <dbReference type="ARBA" id="ARBA00022679"/>
    </source>
</evidence>
<evidence type="ECO:0000256" key="7">
    <source>
        <dbReference type="ARBA" id="ARBA00047899"/>
    </source>
</evidence>
<keyword evidence="12" id="KW-1185">Reference proteome</keyword>
<dbReference type="Gene3D" id="3.30.200.20">
    <property type="entry name" value="Phosphorylase Kinase, domain 1"/>
    <property type="match status" value="1"/>
</dbReference>
<name>A0AAV9GQZ2_9PEZI</name>
<evidence type="ECO:0000313" key="11">
    <source>
        <dbReference type="EMBL" id="KAK4451219.1"/>
    </source>
</evidence>
<dbReference type="Pfam" id="PF00069">
    <property type="entry name" value="Pkinase"/>
    <property type="match status" value="1"/>
</dbReference>
<dbReference type="PROSITE" id="PS50011">
    <property type="entry name" value="PROTEIN_KINASE_DOM"/>
    <property type="match status" value="1"/>
</dbReference>
<keyword evidence="4 9" id="KW-0547">Nucleotide-binding</keyword>
<organism evidence="11 12">
    <name type="scientific">Podospora aff. communis PSN243</name>
    <dbReference type="NCBI Taxonomy" id="3040156"/>
    <lineage>
        <taxon>Eukaryota</taxon>
        <taxon>Fungi</taxon>
        <taxon>Dikarya</taxon>
        <taxon>Ascomycota</taxon>
        <taxon>Pezizomycotina</taxon>
        <taxon>Sordariomycetes</taxon>
        <taxon>Sordariomycetidae</taxon>
        <taxon>Sordariales</taxon>
        <taxon>Podosporaceae</taxon>
        <taxon>Podospora</taxon>
    </lineage>
</organism>
<keyword evidence="3" id="KW-0808">Transferase</keyword>
<sequence>MDLDPEPSPWKYLPFELGECEDLENYEPGGFHPVHLGDVFDDGRYKVVHKLGFGGFSTVWLARDTTGDRWVAVKIIVARESPTYEARSTIASHPSIAGSRLFSVADKQFWINRPNGRHLCLVMPVLGPSLAKLSKGIYSRIKAGFAKGVSLQAAQALAHLHANGLCHGDFTVHNIALHLADEFESYSESRLIELFGLPQTAPVRTYSGKPPRPHAPDCIVVPLDFCSSNTTVLSRDICVIDFDQSFTARDPPSDRLGIPANSASDIWALVCAIFRIRSGDDLFFDYDTDCPADALQQIVKTMGDLPQEWKETKFDEDGFAVAEGKQGEPIWSLKETRPLKDRVDDIIDEPPSLFISSQGEAVEAIDTSIDDGPDAVVFDEEFRIPYPATMDSMVWKPTAICVDGDYFAAYSDETDEMLKAFPRKTASEAALLSDLLSKTFTCDPAKRITAEELITHAWFCPAVGSD</sequence>
<dbReference type="Gene3D" id="1.10.510.10">
    <property type="entry name" value="Transferase(Phosphotransferase) domain 1"/>
    <property type="match status" value="1"/>
</dbReference>
<evidence type="ECO:0000256" key="9">
    <source>
        <dbReference type="PROSITE-ProRule" id="PRU10141"/>
    </source>
</evidence>
<accession>A0AAV9GQZ2</accession>
<dbReference type="SMART" id="SM00220">
    <property type="entry name" value="S_TKc"/>
    <property type="match status" value="1"/>
</dbReference>
<dbReference type="GO" id="GO:0005524">
    <property type="term" value="F:ATP binding"/>
    <property type="evidence" value="ECO:0007669"/>
    <property type="project" value="UniProtKB-UniRule"/>
</dbReference>
<dbReference type="GO" id="GO:0000245">
    <property type="term" value="P:spliceosomal complex assembly"/>
    <property type="evidence" value="ECO:0007669"/>
    <property type="project" value="TreeGrafter"/>
</dbReference>
<protein>
    <recommendedName>
        <fullName evidence="1">non-specific serine/threonine protein kinase</fullName>
        <ecNumber evidence="1">2.7.11.1</ecNumber>
    </recommendedName>
</protein>
<evidence type="ECO:0000256" key="5">
    <source>
        <dbReference type="ARBA" id="ARBA00022777"/>
    </source>
</evidence>
<evidence type="ECO:0000313" key="12">
    <source>
        <dbReference type="Proteomes" id="UP001321760"/>
    </source>
</evidence>
<proteinExistence type="predicted"/>
<dbReference type="EC" id="2.7.11.1" evidence="1"/>
<dbReference type="AlphaFoldDB" id="A0AAV9GQZ2"/>
<dbReference type="InterPro" id="IPR000719">
    <property type="entry name" value="Prot_kinase_dom"/>
</dbReference>
<feature type="domain" description="Protein kinase" evidence="10">
    <location>
        <begin position="45"/>
        <end position="459"/>
    </location>
</feature>
<dbReference type="PANTHER" id="PTHR47634:SF9">
    <property type="entry name" value="PROTEIN KINASE DOMAIN-CONTAINING PROTEIN-RELATED"/>
    <property type="match status" value="1"/>
</dbReference>
<keyword evidence="5 11" id="KW-0418">Kinase</keyword>
<evidence type="ECO:0000256" key="8">
    <source>
        <dbReference type="ARBA" id="ARBA00048679"/>
    </source>
</evidence>
<dbReference type="InterPro" id="IPR017441">
    <property type="entry name" value="Protein_kinase_ATP_BS"/>
</dbReference>